<evidence type="ECO:0000313" key="11">
    <source>
        <dbReference type="EMBL" id="MBZ2386454.1"/>
    </source>
</evidence>
<name>A0ABS7SY44_9FIRM</name>
<gene>
    <name evidence="11" type="ORF">K8P03_03940</name>
</gene>
<protein>
    <recommendedName>
        <fullName evidence="3 8">Urocanate reductase</fullName>
        <ecNumber evidence="2 8">1.3.99.33</ecNumber>
    </recommendedName>
</protein>
<feature type="region of interest" description="Disordered" evidence="9">
    <location>
        <begin position="24"/>
        <end position="68"/>
    </location>
</feature>
<feature type="chain" id="PRO_5044954448" description="Urocanate reductase" evidence="8">
    <location>
        <begin position="25"/>
        <end position="623"/>
    </location>
</feature>
<reference evidence="11 12" key="1">
    <citation type="submission" date="2021-08" db="EMBL/GenBank/DDBJ databases">
        <title>FDA dAtabase for Regulatory Grade micrObial Sequences (FDA-ARGOS): Supporting development and validation of Infectious Disease Dx tests.</title>
        <authorList>
            <person name="Sproer C."/>
            <person name="Gronow S."/>
            <person name="Severitt S."/>
            <person name="Schroder I."/>
            <person name="Tallon L."/>
            <person name="Sadzewicz L."/>
            <person name="Zhao X."/>
            <person name="Boylan J."/>
            <person name="Ott S."/>
            <person name="Bowen H."/>
            <person name="Vavikolanu K."/>
            <person name="Hazen T."/>
            <person name="Aluvathingal J."/>
            <person name="Nadendla S."/>
            <person name="Lowell S."/>
            <person name="Myers T."/>
            <person name="Yan Y."/>
            <person name="Sichtig H."/>
        </authorList>
    </citation>
    <scope>NUCLEOTIDE SEQUENCE [LARGE SCALE GENOMIC DNA]</scope>
    <source>
        <strain evidence="11 12">FDAARGOS_1460</strain>
    </source>
</reference>
<evidence type="ECO:0000256" key="8">
    <source>
        <dbReference type="RuleBase" id="RU366062"/>
    </source>
</evidence>
<dbReference type="Gene3D" id="3.50.50.60">
    <property type="entry name" value="FAD/NAD(P)-binding domain"/>
    <property type="match status" value="1"/>
</dbReference>
<comment type="catalytic activity">
    <reaction evidence="7 8">
        <text>dihydrourocanate + A = urocanate + AH2</text>
        <dbReference type="Rhea" id="RHEA:36059"/>
        <dbReference type="ChEBI" id="CHEBI:13193"/>
        <dbReference type="ChEBI" id="CHEBI:17499"/>
        <dbReference type="ChEBI" id="CHEBI:27247"/>
        <dbReference type="ChEBI" id="CHEBI:72991"/>
        <dbReference type="EC" id="1.3.99.33"/>
    </reaction>
</comment>
<dbReference type="SUPFAM" id="SSF56425">
    <property type="entry name" value="Succinate dehydrogenase/fumarate reductase flavoprotein, catalytic domain"/>
    <property type="match status" value="1"/>
</dbReference>
<dbReference type="EC" id="1.3.99.33" evidence="2 8"/>
<dbReference type="InterPro" id="IPR036188">
    <property type="entry name" value="FAD/NAD-bd_sf"/>
</dbReference>
<accession>A0ABS7SY44</accession>
<evidence type="ECO:0000256" key="7">
    <source>
        <dbReference type="ARBA" id="ARBA00049922"/>
    </source>
</evidence>
<dbReference type="Gene3D" id="3.90.700.10">
    <property type="entry name" value="Succinate dehydrogenase/fumarate reductase flavoprotein, catalytic domain"/>
    <property type="match status" value="1"/>
</dbReference>
<proteinExistence type="inferred from homology"/>
<evidence type="ECO:0000256" key="1">
    <source>
        <dbReference type="ARBA" id="ARBA00008040"/>
    </source>
</evidence>
<feature type="signal peptide" evidence="8">
    <location>
        <begin position="1"/>
        <end position="24"/>
    </location>
</feature>
<dbReference type="PROSITE" id="PS51257">
    <property type="entry name" value="PROKAR_LIPOPROTEIN"/>
    <property type="match status" value="1"/>
</dbReference>
<evidence type="ECO:0000256" key="6">
    <source>
        <dbReference type="ARBA" id="ARBA00023002"/>
    </source>
</evidence>
<comment type="similarity">
    <text evidence="1 8">Belongs to the FAD-dependent oxidoreductase 2 family. FRD/SDH subfamily.</text>
</comment>
<dbReference type="SMART" id="SM00900">
    <property type="entry name" value="FMN_bind"/>
    <property type="match status" value="1"/>
</dbReference>
<evidence type="ECO:0000256" key="4">
    <source>
        <dbReference type="ARBA" id="ARBA00022630"/>
    </source>
</evidence>
<dbReference type="Proteomes" id="UP000734271">
    <property type="component" value="Unassembled WGS sequence"/>
</dbReference>
<dbReference type="PANTHER" id="PTHR43400:SF7">
    <property type="entry name" value="FAD-DEPENDENT OXIDOREDUCTASE 2 FAD BINDING DOMAIN-CONTAINING PROTEIN"/>
    <property type="match status" value="1"/>
</dbReference>
<evidence type="ECO:0000313" key="12">
    <source>
        <dbReference type="Proteomes" id="UP000734271"/>
    </source>
</evidence>
<dbReference type="EMBL" id="JAIPME010000002">
    <property type="protein sequence ID" value="MBZ2386454.1"/>
    <property type="molecule type" value="Genomic_DNA"/>
</dbReference>
<dbReference type="SUPFAM" id="SSF51905">
    <property type="entry name" value="FAD/NAD(P)-binding domain"/>
    <property type="match status" value="1"/>
</dbReference>
<dbReference type="PANTHER" id="PTHR43400">
    <property type="entry name" value="FUMARATE REDUCTASE"/>
    <property type="match status" value="1"/>
</dbReference>
<comment type="cofactor">
    <cofactor evidence="8">
        <name>FAD</name>
        <dbReference type="ChEBI" id="CHEBI:57692"/>
    </cofactor>
    <text evidence="8">Binds 1 FAD per subunit.</text>
</comment>
<comment type="caution">
    <text evidence="11">The sequence shown here is derived from an EMBL/GenBank/DDBJ whole genome shotgun (WGS) entry which is preliminary data.</text>
</comment>
<evidence type="ECO:0000256" key="2">
    <source>
        <dbReference type="ARBA" id="ARBA00013137"/>
    </source>
</evidence>
<dbReference type="InterPro" id="IPR010960">
    <property type="entry name" value="Flavocytochrome_c"/>
</dbReference>
<feature type="compositionally biased region" description="Basic and acidic residues" evidence="9">
    <location>
        <begin position="25"/>
        <end position="65"/>
    </location>
</feature>
<dbReference type="NCBIfam" id="TIGR01813">
    <property type="entry name" value="flavo_cyto_c"/>
    <property type="match status" value="1"/>
</dbReference>
<comment type="cofactor">
    <cofactor evidence="8">
        <name>FMN</name>
        <dbReference type="ChEBI" id="CHEBI:58210"/>
    </cofactor>
    <text evidence="8">Binds 1 or 2 FMN covalently per subunit.</text>
</comment>
<evidence type="ECO:0000256" key="3">
    <source>
        <dbReference type="ARBA" id="ARBA00015872"/>
    </source>
</evidence>
<keyword evidence="6 8" id="KW-0560">Oxidoreductase</keyword>
<evidence type="ECO:0000259" key="10">
    <source>
        <dbReference type="SMART" id="SM00900"/>
    </source>
</evidence>
<dbReference type="Gene3D" id="3.90.1010.20">
    <property type="match status" value="1"/>
</dbReference>
<keyword evidence="5 8" id="KW-0274">FAD</keyword>
<evidence type="ECO:0000256" key="5">
    <source>
        <dbReference type="ARBA" id="ARBA00022827"/>
    </source>
</evidence>
<evidence type="ECO:0000256" key="9">
    <source>
        <dbReference type="SAM" id="MobiDB-lite"/>
    </source>
</evidence>
<keyword evidence="4 8" id="KW-0285">Flavoprotein</keyword>
<keyword evidence="8" id="KW-0732">Signal</keyword>
<sequence>MTNKKRISLALALLLGLSSFTACQKSEEKPAEEKAQEEKADEADKKEAKPENEGKKEGEKTDGKFEATGPGYGGDIKVAVDLKDGKIENIEILDNLESAGVGKVAMPIVADRIKKGQSVNVDSVTGATASSKGLMLAVTNALKEAKIDDKFKEEYKEDREYPSELDADVVILGGGGAGLAAAVEAVEKGSSVIVVEKNGYVGGNTILSGGIYNAPDPENQKAQGIEDSNELFFKQTFEAGDEVANPELVKTMTDNAYDGLVWLKKLGTKFEDKIIQGAGSLYPRTHQAVKPNGTGLIEAYEENLNGKENYKLLTETTAKKILMDGDKVSGVVCENHDGSELKIKANKAVIISTGGFAKNAEMVVEYKDAEKWPNLDENTISTNLDSIRGDGITMGKEVGADLVDMGLMQFLYLGIPKKGQITGLVDLGAEKTLFVNKEGKRFVREDGRRDVICKAIFDQTDGEMWLIHSSDALDFDTEKTIEGKDFKTVLENGEFGWVKGDTLEELAEKMNVPYENLKETIDQYNKAVDDKKDEFGRENLTIKFEKGPFVGVPRVPSLHHTMGGLRIDKDCHVLNKDGNVIKGLYAAGEVTGGIHGANRVGGNAIVDTVVFGRIAGQNAADEK</sequence>
<dbReference type="InterPro" id="IPR007329">
    <property type="entry name" value="FMN-bd"/>
</dbReference>
<keyword evidence="12" id="KW-1185">Reference proteome</keyword>
<dbReference type="Pfam" id="PF04205">
    <property type="entry name" value="FMN_bind"/>
    <property type="match status" value="1"/>
</dbReference>
<dbReference type="RefSeq" id="WP_223418474.1">
    <property type="nucleotide sequence ID" value="NZ_JAIPME010000002.1"/>
</dbReference>
<dbReference type="InterPro" id="IPR003953">
    <property type="entry name" value="FAD-dep_OxRdtase_2_FAD-bd"/>
</dbReference>
<dbReference type="Pfam" id="PF00890">
    <property type="entry name" value="FAD_binding_2"/>
    <property type="match status" value="1"/>
</dbReference>
<dbReference type="InterPro" id="IPR027477">
    <property type="entry name" value="Succ_DH/fumarate_Rdtase_cat_sf"/>
</dbReference>
<organism evidence="11 12">
    <name type="scientific">Anaerococcus murdochii</name>
    <dbReference type="NCBI Taxonomy" id="411577"/>
    <lineage>
        <taxon>Bacteria</taxon>
        <taxon>Bacillati</taxon>
        <taxon>Bacillota</taxon>
        <taxon>Tissierellia</taxon>
        <taxon>Tissierellales</taxon>
        <taxon>Peptoniphilaceae</taxon>
        <taxon>Anaerococcus</taxon>
    </lineage>
</organism>
<feature type="domain" description="FMN-binding" evidence="10">
    <location>
        <begin position="71"/>
        <end position="145"/>
    </location>
</feature>
<dbReference type="InterPro" id="IPR050315">
    <property type="entry name" value="FAD-oxidoreductase_2"/>
</dbReference>